<evidence type="ECO:0000313" key="2">
    <source>
        <dbReference type="EMBL" id="KKU87702.1"/>
    </source>
</evidence>
<feature type="transmembrane region" description="Helical" evidence="1">
    <location>
        <begin position="20"/>
        <end position="46"/>
    </location>
</feature>
<comment type="caution">
    <text evidence="2">The sequence shown here is derived from an EMBL/GenBank/DDBJ whole genome shotgun (WGS) entry which is preliminary data.</text>
</comment>
<sequence>MILGSSPTVNTVLSTYPPGFWFVFLGVALLFYGILILPHLVLLFLVFRVLHLNRFAPAGSLPTAAVILTLVWVFADQLFDVLPLPHVLPVILTSTPETVLDRVVPLMRPFTLVINLGVSSERLVWIKNGTYVIVFVIALYSVGRFLWNLPAKHLVRFLLLNIFLVWGYKLLSLGGLFAQ</sequence>
<name>A0A0G1U0T8_9BACT</name>
<proteinExistence type="predicted"/>
<organism evidence="2 3">
    <name type="scientific">Candidatus Gottesmanbacteria bacterium GW2011_GWA2_47_9</name>
    <dbReference type="NCBI Taxonomy" id="1618445"/>
    <lineage>
        <taxon>Bacteria</taxon>
        <taxon>Candidatus Gottesmaniibacteriota</taxon>
    </lineage>
</organism>
<dbReference type="AlphaFoldDB" id="A0A0G1U0T8"/>
<protein>
    <submittedName>
        <fullName evidence="2">Uncharacterized protein</fullName>
    </submittedName>
</protein>
<evidence type="ECO:0000313" key="3">
    <source>
        <dbReference type="Proteomes" id="UP000034739"/>
    </source>
</evidence>
<keyword evidence="1" id="KW-1133">Transmembrane helix</keyword>
<dbReference type="Proteomes" id="UP000034739">
    <property type="component" value="Unassembled WGS sequence"/>
</dbReference>
<keyword evidence="1" id="KW-0812">Transmembrane</keyword>
<feature type="transmembrane region" description="Helical" evidence="1">
    <location>
        <begin position="129"/>
        <end position="147"/>
    </location>
</feature>
<reference evidence="2 3" key="1">
    <citation type="journal article" date="2015" name="Nature">
        <title>rRNA introns, odd ribosomes, and small enigmatic genomes across a large radiation of phyla.</title>
        <authorList>
            <person name="Brown C.T."/>
            <person name="Hug L.A."/>
            <person name="Thomas B.C."/>
            <person name="Sharon I."/>
            <person name="Castelle C.J."/>
            <person name="Singh A."/>
            <person name="Wilkins M.J."/>
            <person name="Williams K.H."/>
            <person name="Banfield J.F."/>
        </authorList>
    </citation>
    <scope>NUCLEOTIDE SEQUENCE [LARGE SCALE GENOMIC DNA]</scope>
</reference>
<evidence type="ECO:0000256" key="1">
    <source>
        <dbReference type="SAM" id="Phobius"/>
    </source>
</evidence>
<feature type="transmembrane region" description="Helical" evidence="1">
    <location>
        <begin position="154"/>
        <end position="178"/>
    </location>
</feature>
<keyword evidence="1" id="KW-0472">Membrane</keyword>
<feature type="transmembrane region" description="Helical" evidence="1">
    <location>
        <begin position="58"/>
        <end position="75"/>
    </location>
</feature>
<gene>
    <name evidence="2" type="ORF">UY16_C0020G0013</name>
</gene>
<accession>A0A0G1U0T8</accession>
<dbReference type="EMBL" id="LCOY01000020">
    <property type="protein sequence ID" value="KKU87702.1"/>
    <property type="molecule type" value="Genomic_DNA"/>
</dbReference>